<organism evidence="1 2">
    <name type="scientific">Biformimicrobium ophioploci</name>
    <dbReference type="NCBI Taxonomy" id="3036711"/>
    <lineage>
        <taxon>Bacteria</taxon>
        <taxon>Pseudomonadati</taxon>
        <taxon>Pseudomonadota</taxon>
        <taxon>Gammaproteobacteria</taxon>
        <taxon>Cellvibrionales</taxon>
        <taxon>Microbulbiferaceae</taxon>
        <taxon>Biformimicrobium</taxon>
    </lineage>
</organism>
<name>A0ABQ6M366_9GAMM</name>
<protein>
    <submittedName>
        <fullName evidence="1">Uncharacterized protein</fullName>
    </submittedName>
</protein>
<sequence length="61" mass="7028">MGYNFYPQLFIGFARPPTSMLFIEKIILLSSDPYDTIKVNEQMIVGGLIKRLMGVEYIPEE</sequence>
<gene>
    <name evidence="1" type="ORF">MNKW57_30940</name>
</gene>
<evidence type="ECO:0000313" key="2">
    <source>
        <dbReference type="Proteomes" id="UP001224392"/>
    </source>
</evidence>
<dbReference type="EMBL" id="BSYJ01000020">
    <property type="protein sequence ID" value="GMG88773.1"/>
    <property type="molecule type" value="Genomic_DNA"/>
</dbReference>
<dbReference type="Proteomes" id="UP001224392">
    <property type="component" value="Unassembled WGS sequence"/>
</dbReference>
<accession>A0ABQ6M366</accession>
<reference evidence="1 2" key="1">
    <citation type="submission" date="2023-04" db="EMBL/GenBank/DDBJ databases">
        <title>Marinobulbifer ophiurae gen. nov., sp. Nov., isolate from tissue of brittle star Ophioplocus japonicus.</title>
        <authorList>
            <person name="Kawano K."/>
            <person name="Sawayama S."/>
            <person name="Nakagawa S."/>
        </authorList>
    </citation>
    <scope>NUCLEOTIDE SEQUENCE [LARGE SCALE GENOMIC DNA]</scope>
    <source>
        <strain evidence="1 2">NKW57</strain>
    </source>
</reference>
<proteinExistence type="predicted"/>
<keyword evidence="2" id="KW-1185">Reference proteome</keyword>
<comment type="caution">
    <text evidence="1">The sequence shown here is derived from an EMBL/GenBank/DDBJ whole genome shotgun (WGS) entry which is preliminary data.</text>
</comment>
<evidence type="ECO:0000313" key="1">
    <source>
        <dbReference type="EMBL" id="GMG88773.1"/>
    </source>
</evidence>